<dbReference type="NCBIfam" id="TIGR00254">
    <property type="entry name" value="GGDEF"/>
    <property type="match status" value="1"/>
</dbReference>
<dbReference type="Proteomes" id="UP000514720">
    <property type="component" value="Chromosome"/>
</dbReference>
<dbReference type="Pfam" id="PF21623">
    <property type="entry name" value="HK_sensor_dom_bact"/>
    <property type="match status" value="1"/>
</dbReference>
<sequence length="521" mass="60383">MRIWFRNTKRGLLYTGALVLLFVIIIFTNAYIQYNIFTDSMKTRATYNMQQDVELFNERSEGLTKDFFLLKELILNNEAFAVSGDTIGFVSEDHKTDLQQDFVDWVEQNPRYDQIRIIDVTGMEILRVNCNCGDTMIVDDSELQNKADRYYFQDAVNLEDTALYFSSIDLNIENGELQLIDGEPVPMIRLASPLYNSPTEQVGIVIINYKAQDLFHLTSTLTNSLTEYEVLNEDGYFLYSSDKDREFGFMYEDGTTKTFDTYYDIDLVQTNNQLYQEIQKGTLYTYITITSTTMMDALSETLERDIPITMKNDYITLFTATSIRQQKQYQSLTETFTWVSIFGILGMIIIARLADEIYYVREKNIAMLRFTANHDALTTLPNREFIMKRIQYLTSRQEAFTVLFADLNKFKAINDTFGHDVGDRVLIECAKRFTESVREDDIVSRLGGDEFIIVLLHVVDIHVIERIIQTIKNNIKKPMSFNDCHCDVGVSIGYSIQDGSKEGKDLVHDADEEMYHDKQNR</sequence>
<dbReference type="InterPro" id="IPR000160">
    <property type="entry name" value="GGDEF_dom"/>
</dbReference>
<dbReference type="AlphaFoldDB" id="A0A7L7KPQ5"/>
<dbReference type="PANTHER" id="PTHR46663:SF2">
    <property type="entry name" value="GGDEF DOMAIN-CONTAINING PROTEIN"/>
    <property type="match status" value="1"/>
</dbReference>
<keyword evidence="1" id="KW-0812">Transmembrane</keyword>
<dbReference type="CDD" id="cd01949">
    <property type="entry name" value="GGDEF"/>
    <property type="match status" value="1"/>
</dbReference>
<keyword evidence="4" id="KW-1185">Reference proteome</keyword>
<dbReference type="PROSITE" id="PS50887">
    <property type="entry name" value="GGDEF"/>
    <property type="match status" value="1"/>
</dbReference>
<reference evidence="3 4" key="1">
    <citation type="submission" date="2020-02" db="EMBL/GenBank/DDBJ databases">
        <authorList>
            <person name="Zheng R.K."/>
            <person name="Sun C.M."/>
        </authorList>
    </citation>
    <scope>NUCLEOTIDE SEQUENCE [LARGE SCALE GENOMIC DNA]</scope>
    <source>
        <strain evidence="4">zrk13</strain>
    </source>
</reference>
<dbReference type="InterPro" id="IPR048760">
    <property type="entry name" value="VP0354-like_sensor_dom"/>
</dbReference>
<dbReference type="RefSeq" id="WP_258878312.1">
    <property type="nucleotide sequence ID" value="NZ_CP048914.1"/>
</dbReference>
<evidence type="ECO:0000313" key="4">
    <source>
        <dbReference type="Proteomes" id="UP000514720"/>
    </source>
</evidence>
<protein>
    <submittedName>
        <fullName evidence="3">GGDEF domain-containing protein</fullName>
    </submittedName>
</protein>
<gene>
    <name evidence="3" type="ORF">G4Z02_02640</name>
</gene>
<dbReference type="SUPFAM" id="SSF55073">
    <property type="entry name" value="Nucleotide cyclase"/>
    <property type="match status" value="1"/>
</dbReference>
<dbReference type="Gene3D" id="3.30.70.270">
    <property type="match status" value="1"/>
</dbReference>
<dbReference type="SUPFAM" id="SSF103190">
    <property type="entry name" value="Sensory domain-like"/>
    <property type="match status" value="2"/>
</dbReference>
<evidence type="ECO:0000259" key="2">
    <source>
        <dbReference type="PROSITE" id="PS50887"/>
    </source>
</evidence>
<name>A0A7L7KPQ5_9MOLU</name>
<dbReference type="Gene3D" id="3.30.450.20">
    <property type="entry name" value="PAS domain"/>
    <property type="match status" value="2"/>
</dbReference>
<dbReference type="InterPro" id="IPR029151">
    <property type="entry name" value="Sensor-like_sf"/>
</dbReference>
<feature type="domain" description="GGDEF" evidence="2">
    <location>
        <begin position="398"/>
        <end position="521"/>
    </location>
</feature>
<dbReference type="Pfam" id="PF00990">
    <property type="entry name" value="GGDEF"/>
    <property type="match status" value="1"/>
</dbReference>
<proteinExistence type="predicted"/>
<organism evidence="3 4">
    <name type="scientific">Candidatus Xianfuyuplasma coldseepsis</name>
    <dbReference type="NCBI Taxonomy" id="2782163"/>
    <lineage>
        <taxon>Bacteria</taxon>
        <taxon>Bacillati</taxon>
        <taxon>Mycoplasmatota</taxon>
        <taxon>Mollicutes</taxon>
        <taxon>Candidatus Izemoplasmatales</taxon>
        <taxon>Candidatus Izemoplasmataceae</taxon>
        <taxon>Candidatus Xianfuyuplasma</taxon>
    </lineage>
</organism>
<evidence type="ECO:0000256" key="1">
    <source>
        <dbReference type="SAM" id="Phobius"/>
    </source>
</evidence>
<dbReference type="KEGG" id="xcl:G4Z02_02640"/>
<keyword evidence="1" id="KW-0472">Membrane</keyword>
<dbReference type="InterPro" id="IPR029787">
    <property type="entry name" value="Nucleotide_cyclase"/>
</dbReference>
<accession>A0A7L7KPQ5</accession>
<dbReference type="EMBL" id="CP048914">
    <property type="protein sequence ID" value="QMS84693.1"/>
    <property type="molecule type" value="Genomic_DNA"/>
</dbReference>
<keyword evidence="1" id="KW-1133">Transmembrane helix</keyword>
<dbReference type="PANTHER" id="PTHR46663">
    <property type="entry name" value="DIGUANYLATE CYCLASE DGCT-RELATED"/>
    <property type="match status" value="1"/>
</dbReference>
<dbReference type="InterPro" id="IPR043128">
    <property type="entry name" value="Rev_trsase/Diguanyl_cyclase"/>
</dbReference>
<dbReference type="SMART" id="SM00267">
    <property type="entry name" value="GGDEF"/>
    <property type="match status" value="1"/>
</dbReference>
<evidence type="ECO:0000313" key="3">
    <source>
        <dbReference type="EMBL" id="QMS84693.1"/>
    </source>
</evidence>
<dbReference type="InterPro" id="IPR052163">
    <property type="entry name" value="DGC-Regulatory_Protein"/>
</dbReference>
<feature type="transmembrane region" description="Helical" evidence="1">
    <location>
        <begin position="12"/>
        <end position="32"/>
    </location>
</feature>